<name>F8X405_9BACT</name>
<organism evidence="1 2">
    <name type="scientific">Dysgonomonas mossii DSM 22836</name>
    <dbReference type="NCBI Taxonomy" id="742767"/>
    <lineage>
        <taxon>Bacteria</taxon>
        <taxon>Pseudomonadati</taxon>
        <taxon>Bacteroidota</taxon>
        <taxon>Bacteroidia</taxon>
        <taxon>Bacteroidales</taxon>
        <taxon>Dysgonomonadaceae</taxon>
        <taxon>Dysgonomonas</taxon>
    </lineage>
</organism>
<evidence type="ECO:0000313" key="1">
    <source>
        <dbReference type="EMBL" id="EGK05294.1"/>
    </source>
</evidence>
<reference evidence="1 2" key="1">
    <citation type="submission" date="2011-04" db="EMBL/GenBank/DDBJ databases">
        <title>The Genome Sequence of Dysgonomonas mossii DSM 22836.</title>
        <authorList>
            <consortium name="The Broad Institute Genome Sequencing Platform"/>
            <person name="Earl A."/>
            <person name="Ward D."/>
            <person name="Feldgarden M."/>
            <person name="Gevers D."/>
            <person name="Pudlo N."/>
            <person name="Martens E."/>
            <person name="Allen-Vercoe E."/>
            <person name="Young S.K."/>
            <person name="Zeng Q."/>
            <person name="Gargeya S."/>
            <person name="Fitzgerald M."/>
            <person name="Haas B."/>
            <person name="Abouelleil A."/>
            <person name="Alvarado L."/>
            <person name="Arachchi H.M."/>
            <person name="Berlin A."/>
            <person name="Brown A."/>
            <person name="Chapman S.B."/>
            <person name="Chen Z."/>
            <person name="Dunbar C."/>
            <person name="Freedman E."/>
            <person name="Gearin G."/>
            <person name="Gellesch M."/>
            <person name="Goldberg J."/>
            <person name="Griggs A."/>
            <person name="Gujja S."/>
            <person name="Heiman D."/>
            <person name="Howarth C."/>
            <person name="Larson L."/>
            <person name="Lui A."/>
            <person name="MacDonald P.J.P."/>
            <person name="Mehta T."/>
            <person name="Montmayeur A."/>
            <person name="Murphy C."/>
            <person name="Neiman D."/>
            <person name="Pearson M."/>
            <person name="Priest M."/>
            <person name="Roberts A."/>
            <person name="Saif S."/>
            <person name="Shea T."/>
            <person name="Shenoy N."/>
            <person name="Sisk P."/>
            <person name="Stolte C."/>
            <person name="Sykes S."/>
            <person name="Yandava C."/>
            <person name="Wortman J."/>
            <person name="Nusbaum C."/>
            <person name="Birren B."/>
        </authorList>
    </citation>
    <scope>NUCLEOTIDE SEQUENCE [LARGE SCALE GENOMIC DNA]</scope>
    <source>
        <strain evidence="1 2">DSM 22836</strain>
    </source>
</reference>
<gene>
    <name evidence="1" type="ORF">HMPREF9456_02964</name>
</gene>
<proteinExistence type="predicted"/>
<keyword evidence="2" id="KW-1185">Reference proteome</keyword>
<dbReference type="AlphaFoldDB" id="F8X405"/>
<dbReference type="STRING" id="742767.HMPREF9456_02964"/>
<evidence type="ECO:0000313" key="2">
    <source>
        <dbReference type="Proteomes" id="UP000006420"/>
    </source>
</evidence>
<protein>
    <submittedName>
        <fullName evidence="1">Uncharacterized protein</fullName>
    </submittedName>
</protein>
<dbReference type="Proteomes" id="UP000006420">
    <property type="component" value="Unassembled WGS sequence"/>
</dbReference>
<sequence>MMTMMVISYVFTWINIIHSLVTAKSDVELWGKEME</sequence>
<dbReference type="HOGENOM" id="CLU_219957_1_0_10"/>
<dbReference type="EMBL" id="ADLW01000016">
    <property type="protein sequence ID" value="EGK05294.1"/>
    <property type="molecule type" value="Genomic_DNA"/>
</dbReference>
<comment type="caution">
    <text evidence="1">The sequence shown here is derived from an EMBL/GenBank/DDBJ whole genome shotgun (WGS) entry which is preliminary data.</text>
</comment>
<accession>F8X405</accession>